<keyword evidence="2" id="KW-0378">Hydrolase</keyword>
<evidence type="ECO:0000256" key="4">
    <source>
        <dbReference type="ARBA" id="ARBA00030512"/>
    </source>
</evidence>
<evidence type="ECO:0000256" key="7">
    <source>
        <dbReference type="ARBA" id="ARBA00066938"/>
    </source>
</evidence>
<dbReference type="VEuPathDB" id="VectorBase:ACHR007913"/>
<protein>
    <recommendedName>
        <fullName evidence="7">protein O-GlcNAcase</fullName>
        <ecNumber evidence="7">3.2.1.169</ecNumber>
    </recommendedName>
    <alternativeName>
        <fullName evidence="4">Beta-N-acetylhexosaminidase</fullName>
    </alternativeName>
    <alternativeName>
        <fullName evidence="8">Beta-hexosaminidase</fullName>
    </alternativeName>
</protein>
<feature type="compositionally biased region" description="Basic and acidic residues" evidence="9">
    <location>
        <begin position="903"/>
        <end position="913"/>
    </location>
</feature>
<dbReference type="Gene3D" id="3.40.630.30">
    <property type="match status" value="2"/>
</dbReference>
<feature type="region of interest" description="Disordered" evidence="9">
    <location>
        <begin position="839"/>
        <end position="861"/>
    </location>
</feature>
<feature type="domain" description="GH84" evidence="11">
    <location>
        <begin position="334"/>
        <end position="609"/>
    </location>
</feature>
<evidence type="ECO:0000256" key="10">
    <source>
        <dbReference type="SAM" id="Phobius"/>
    </source>
</evidence>
<proteinExistence type="predicted"/>
<dbReference type="PANTHER" id="PTHR13170:SF16">
    <property type="entry name" value="PROTEIN O-GLCNACASE"/>
    <property type="match status" value="1"/>
</dbReference>
<dbReference type="Proteomes" id="UP000075881">
    <property type="component" value="Unassembled WGS sequence"/>
</dbReference>
<dbReference type="Pfam" id="PF07555">
    <property type="entry name" value="NAGidase"/>
    <property type="match status" value="1"/>
</dbReference>
<dbReference type="SUPFAM" id="SSF55729">
    <property type="entry name" value="Acyl-CoA N-acyltransferases (Nat)"/>
    <property type="match status" value="2"/>
</dbReference>
<dbReference type="GO" id="GO:0102571">
    <property type="term" value="F:[protein]-3-O-(N-acetyl-D-glucosaminyl)-L-serine/L-threonine O-N-acetyl-alpha-D-glucosaminase activity"/>
    <property type="evidence" value="ECO:0007669"/>
    <property type="project" value="UniProtKB-EC"/>
</dbReference>
<keyword evidence="3" id="KW-0326">Glycosidase</keyword>
<reference evidence="13" key="1">
    <citation type="submission" date="2013-03" db="EMBL/GenBank/DDBJ databases">
        <title>The Genome Sequence of Anopheles christyi ACHKN1017.</title>
        <authorList>
            <consortium name="The Broad Institute Genomics Platform"/>
            <person name="Neafsey D.E."/>
            <person name="Besansky N."/>
            <person name="Walker B."/>
            <person name="Young S.K."/>
            <person name="Zeng Q."/>
            <person name="Gargeya S."/>
            <person name="Fitzgerald M."/>
            <person name="Haas B."/>
            <person name="Abouelleil A."/>
            <person name="Allen A.W."/>
            <person name="Alvarado L."/>
            <person name="Arachchi H.M."/>
            <person name="Berlin A.M."/>
            <person name="Chapman S.B."/>
            <person name="Gainer-Dewar J."/>
            <person name="Goldberg J."/>
            <person name="Griggs A."/>
            <person name="Gujja S."/>
            <person name="Hansen M."/>
            <person name="Howarth C."/>
            <person name="Imamovic A."/>
            <person name="Ireland A."/>
            <person name="Larimer J."/>
            <person name="McCowan C."/>
            <person name="Murphy C."/>
            <person name="Pearson M."/>
            <person name="Poon T.W."/>
            <person name="Priest M."/>
            <person name="Roberts A."/>
            <person name="Saif S."/>
            <person name="Shea T."/>
            <person name="Sisk P."/>
            <person name="Sykes S."/>
            <person name="Wortman J."/>
            <person name="Nusbaum C."/>
            <person name="Birren B."/>
        </authorList>
    </citation>
    <scope>NUCLEOTIDE SEQUENCE [LARGE SCALE GENOMIC DNA]</scope>
    <source>
        <strain evidence="13">ACHKN1017</strain>
    </source>
</reference>
<dbReference type="PANTHER" id="PTHR13170">
    <property type="entry name" value="O-GLCNACASE"/>
    <property type="match status" value="1"/>
</dbReference>
<dbReference type="Gene3D" id="1.20.58.240">
    <property type="entry name" value="STAT, domain 1"/>
    <property type="match status" value="1"/>
</dbReference>
<evidence type="ECO:0000256" key="9">
    <source>
        <dbReference type="SAM" id="MobiDB-lite"/>
    </source>
</evidence>
<organism evidence="12 13">
    <name type="scientific">Anopheles christyi</name>
    <dbReference type="NCBI Taxonomy" id="43041"/>
    <lineage>
        <taxon>Eukaryota</taxon>
        <taxon>Metazoa</taxon>
        <taxon>Ecdysozoa</taxon>
        <taxon>Arthropoda</taxon>
        <taxon>Hexapoda</taxon>
        <taxon>Insecta</taxon>
        <taxon>Pterygota</taxon>
        <taxon>Neoptera</taxon>
        <taxon>Endopterygota</taxon>
        <taxon>Diptera</taxon>
        <taxon>Nematocera</taxon>
        <taxon>Culicoidea</taxon>
        <taxon>Culicidae</taxon>
        <taxon>Anophelinae</taxon>
        <taxon>Anopheles</taxon>
    </lineage>
</organism>
<keyword evidence="10" id="KW-0472">Membrane</keyword>
<evidence type="ECO:0000256" key="5">
    <source>
        <dbReference type="ARBA" id="ARBA00050933"/>
    </source>
</evidence>
<evidence type="ECO:0000256" key="8">
    <source>
        <dbReference type="ARBA" id="ARBA00076634"/>
    </source>
</evidence>
<comment type="catalytic activity">
    <reaction evidence="5">
        <text>3-O-(N-acetyl-beta-D-glucosaminyl)-L-seryl-[protein] + H2O = N-acetyl-D-glucosamine + L-seryl-[protein]</text>
        <dbReference type="Rhea" id="RHEA:48876"/>
        <dbReference type="Rhea" id="RHEA-COMP:9863"/>
        <dbReference type="Rhea" id="RHEA-COMP:12251"/>
        <dbReference type="ChEBI" id="CHEBI:15377"/>
        <dbReference type="ChEBI" id="CHEBI:29999"/>
        <dbReference type="ChEBI" id="CHEBI:90838"/>
        <dbReference type="ChEBI" id="CHEBI:506227"/>
        <dbReference type="EC" id="3.2.1.169"/>
    </reaction>
</comment>
<keyword evidence="1" id="KW-0732">Signal</keyword>
<feature type="region of interest" description="Disordered" evidence="9">
    <location>
        <begin position="1028"/>
        <end position="1069"/>
    </location>
</feature>
<dbReference type="InterPro" id="IPR017853">
    <property type="entry name" value="GH"/>
</dbReference>
<dbReference type="STRING" id="43041.A0A182KAX6"/>
<feature type="compositionally biased region" description="Low complexity" evidence="9">
    <location>
        <begin position="1031"/>
        <end position="1063"/>
    </location>
</feature>
<comment type="catalytic activity">
    <reaction evidence="6">
        <text>3-O-(N-acetyl-beta-D-glucosaminyl)-L-threonyl-[protein] + H2O = L-threonyl-[protein] + N-acetyl-D-glucosamine</text>
        <dbReference type="Rhea" id="RHEA:48892"/>
        <dbReference type="Rhea" id="RHEA-COMP:11060"/>
        <dbReference type="Rhea" id="RHEA-COMP:12252"/>
        <dbReference type="ChEBI" id="CHEBI:15377"/>
        <dbReference type="ChEBI" id="CHEBI:30013"/>
        <dbReference type="ChEBI" id="CHEBI:90840"/>
        <dbReference type="ChEBI" id="CHEBI:506227"/>
        <dbReference type="EC" id="3.2.1.169"/>
    </reaction>
</comment>
<keyword evidence="10" id="KW-0812">Transmembrane</keyword>
<dbReference type="InterPro" id="IPR051822">
    <property type="entry name" value="Glycosyl_Hydrolase_84"/>
</dbReference>
<sequence>MKPFVVIRKHENQDNVALQHLIRQFVMSGAWEAFVSCLFREITLQLIVLGWALMFIFFGIPLYMCALAIPCVIVLIWFTVYGSYYNKSTELALRPNKLCWVAEIYEPLLAMSAKTQAANIERCYTDRPGPEVQQELGKMRKNIIGTISCRNHLAMDNAGFITRLAISPKYGLTPVTEYLIQRVLQYASDSQLYAIETVTSECDQDVREIYLKIGFSIRQVYHKQIIGNTLKVMKSQLGIDLHEWNQTREEINVEVPVEYLRTAVAQHSVDCDMAETVTDVPTETAHSVMNLHENPCTGILAGSTATTNTTTDAELLPDGGNLPGGNIHTPAEGFICGVVEGFYGRPWTTEQRKDLFRKLKQWGMDSYIYAPKDDYKHRAYWRELYTVEEADHLTGLITAAHEQGINFYYALSPGLDITYSSAKEIGILKRKLDQVSQFGCKAFALLFDDIEPEMSKPDKEVFQSFAHAQVSVTNEIFNHLNCPRFLFCPTEYCSSRAAPTVKQSEYLNTLGSKLVRAIDILWTGQKVISKVLTVECIEEITEVLKRPPVIWDNLHANDYDQKRVFLGPYSGRSPELIPLLRGVVTNPNCEFHANAIAIQTLAFWSKCSADTKISSSLSPDIKLETENEQGICEGDAPAFLSENVYHPRLALKNAIANWLPEFFQEKEAWGPITKPQPAVTMVMPIIPIIPSVNTCMTLTSTSTTTTTTATALPMPEVNTTQLQLFADVCSTVTNVAESLPNPIMNSLVSATKVVTNESLPNPVAAAVNNIAIPPTIPLSSIPVPLLNMKPTDDADAADCRVPVSNVEMGKPNPNGASTPGDGSVAPLDGDAVIVDESNVPRDVDDDQRQTITEEEGAVPEEAKMLDLEENEVKMVDASEEPDDKMTVSDEQVPINQAQQGLDKMVDDESESKPDATGSVVPEPMECGSNLTSPKHQLKTHFDDIVMSETTSTCSGTMQVESSDTSLEMAEDKNGQEKQITAGDIMLLCDLFYLPFEHGAKALQLLSEFYWLRNNAYVLCAQRTNRTGKQRTSSTASAGGGATPTDGTTGTPIEIITETTGNGPASDGRDLSKCDAQEWLRRSESFQTLCQSIFQLTKKISRCANKEICYDLFSYVWDIASVLSLLSAFVKWLSLGNFPPTINSFAQGGYNWFSKGWKETFMSGDQEPWVFRGGLVADLQRLIPLDAGNDLFLYKTPETSAIPLYSIRPYTFSDEATLYDICHRTALDGDAVEDQPTANPHRQLIADRYLGPFLTMAPEFCMVIEDHNEQIVGYACAALDTRAFMRNMELCWVPEMCLKYPVSLAPTDQADNGGSPDEISPNAAIPRTSQLVRDSIHYFHNFKNDYPAAVLAKHPSLMCCRILKDHFMEDETVCKRVLTVLLAALRCHGSSFGVHVCINRGDRFLYQFYAKLGFVEIPGTDPDPYLYMGRSF</sequence>
<dbReference type="PROSITE" id="PS52009">
    <property type="entry name" value="GH84"/>
    <property type="match status" value="1"/>
</dbReference>
<evidence type="ECO:0000256" key="3">
    <source>
        <dbReference type="ARBA" id="ARBA00023295"/>
    </source>
</evidence>
<dbReference type="FunFam" id="3.20.20.80:FF:000009">
    <property type="entry name" value="O-GlcNAcase BT_4395"/>
    <property type="match status" value="1"/>
</dbReference>
<keyword evidence="13" id="KW-1185">Reference proteome</keyword>
<dbReference type="Gene3D" id="3.20.20.80">
    <property type="entry name" value="Glycosidases"/>
    <property type="match status" value="1"/>
</dbReference>
<accession>A0A182KAX6</accession>
<name>A0A182KAX6_9DIPT</name>
<keyword evidence="10" id="KW-1133">Transmembrane helix</keyword>
<dbReference type="InterPro" id="IPR011496">
    <property type="entry name" value="O-GlcNAcase_cat"/>
</dbReference>
<dbReference type="EnsemblMetazoa" id="ACHR007913-RA">
    <property type="protein sequence ID" value="ACHR007913-PA"/>
    <property type="gene ID" value="ACHR007913"/>
</dbReference>
<dbReference type="InterPro" id="IPR016181">
    <property type="entry name" value="Acyl_CoA_acyltransferase"/>
</dbReference>
<dbReference type="SUPFAM" id="SSF51445">
    <property type="entry name" value="(Trans)glycosidases"/>
    <property type="match status" value="1"/>
</dbReference>
<evidence type="ECO:0000259" key="11">
    <source>
        <dbReference type="PROSITE" id="PS52009"/>
    </source>
</evidence>
<feature type="transmembrane region" description="Helical" evidence="10">
    <location>
        <begin position="48"/>
        <end position="78"/>
    </location>
</feature>
<evidence type="ECO:0000313" key="12">
    <source>
        <dbReference type="EnsemblMetazoa" id="ACHR007913-PA"/>
    </source>
</evidence>
<dbReference type="GO" id="GO:0009100">
    <property type="term" value="P:glycoprotein metabolic process"/>
    <property type="evidence" value="ECO:0007669"/>
    <property type="project" value="TreeGrafter"/>
</dbReference>
<reference evidence="12" key="2">
    <citation type="submission" date="2020-05" db="UniProtKB">
        <authorList>
            <consortium name="EnsemblMetazoa"/>
        </authorList>
    </citation>
    <scope>IDENTIFICATION</scope>
    <source>
        <strain evidence="12">ACHKN1017</strain>
    </source>
</reference>
<evidence type="ECO:0000256" key="6">
    <source>
        <dbReference type="ARBA" id="ARBA00052136"/>
    </source>
</evidence>
<feature type="compositionally biased region" description="Basic and acidic residues" evidence="9">
    <location>
        <begin position="839"/>
        <end position="848"/>
    </location>
</feature>
<dbReference type="EC" id="3.2.1.169" evidence="7"/>
<dbReference type="GO" id="GO:0016231">
    <property type="term" value="F:beta-N-acetylglucosaminidase activity"/>
    <property type="evidence" value="ECO:0007669"/>
    <property type="project" value="TreeGrafter"/>
</dbReference>
<evidence type="ECO:0000256" key="2">
    <source>
        <dbReference type="ARBA" id="ARBA00022801"/>
    </source>
</evidence>
<feature type="region of interest" description="Disordered" evidence="9">
    <location>
        <begin position="901"/>
        <end position="934"/>
    </location>
</feature>
<evidence type="ECO:0000256" key="1">
    <source>
        <dbReference type="ARBA" id="ARBA00022729"/>
    </source>
</evidence>
<evidence type="ECO:0000313" key="13">
    <source>
        <dbReference type="Proteomes" id="UP000075881"/>
    </source>
</evidence>